<evidence type="ECO:0000259" key="4">
    <source>
        <dbReference type="PROSITE" id="PS51387"/>
    </source>
</evidence>
<dbReference type="Gene3D" id="3.30.390.50">
    <property type="entry name" value="CO dehydrogenase flavoprotein, C-terminal domain"/>
    <property type="match status" value="1"/>
</dbReference>
<feature type="domain" description="FAD-binding PCMH-type" evidence="4">
    <location>
        <begin position="1"/>
        <end position="174"/>
    </location>
</feature>
<evidence type="ECO:0000313" key="5">
    <source>
        <dbReference type="EMBL" id="MBC8589403.1"/>
    </source>
</evidence>
<organism evidence="5 6">
    <name type="scientific">Paratissierella segnis</name>
    <dbReference type="NCBI Taxonomy" id="2763679"/>
    <lineage>
        <taxon>Bacteria</taxon>
        <taxon>Bacillati</taxon>
        <taxon>Bacillota</taxon>
        <taxon>Tissierellia</taxon>
        <taxon>Tissierellales</taxon>
        <taxon>Tissierellaceae</taxon>
        <taxon>Paratissierella</taxon>
    </lineage>
</organism>
<dbReference type="SUPFAM" id="SSF56176">
    <property type="entry name" value="FAD-binding/transporter-associated domain-like"/>
    <property type="match status" value="1"/>
</dbReference>
<dbReference type="InterPro" id="IPR051312">
    <property type="entry name" value="Diverse_Substr_Oxidored"/>
</dbReference>
<dbReference type="InterPro" id="IPR036318">
    <property type="entry name" value="FAD-bd_PCMH-like_sf"/>
</dbReference>
<evidence type="ECO:0000256" key="1">
    <source>
        <dbReference type="ARBA" id="ARBA00022630"/>
    </source>
</evidence>
<keyword evidence="1" id="KW-0285">Flavoprotein</keyword>
<dbReference type="GO" id="GO:0071949">
    <property type="term" value="F:FAD binding"/>
    <property type="evidence" value="ECO:0007669"/>
    <property type="project" value="InterPro"/>
</dbReference>
<evidence type="ECO:0000256" key="3">
    <source>
        <dbReference type="ARBA" id="ARBA00023002"/>
    </source>
</evidence>
<evidence type="ECO:0000313" key="6">
    <source>
        <dbReference type="Proteomes" id="UP000601171"/>
    </source>
</evidence>
<dbReference type="Proteomes" id="UP000601171">
    <property type="component" value="Unassembled WGS sequence"/>
</dbReference>
<reference evidence="5" key="1">
    <citation type="submission" date="2020-08" db="EMBL/GenBank/DDBJ databases">
        <title>Genome public.</title>
        <authorList>
            <person name="Liu C."/>
            <person name="Sun Q."/>
        </authorList>
    </citation>
    <scope>NUCLEOTIDE SEQUENCE</scope>
    <source>
        <strain evidence="5">BX21</strain>
    </source>
</reference>
<protein>
    <submittedName>
        <fullName evidence="5">FAD binding domain-containing protein</fullName>
    </submittedName>
</protein>
<dbReference type="AlphaFoldDB" id="A0A926EW48"/>
<dbReference type="InterPro" id="IPR036683">
    <property type="entry name" value="CO_DH_flav_C_dom_sf"/>
</dbReference>
<dbReference type="InterPro" id="IPR002346">
    <property type="entry name" value="Mopterin_DH_FAD-bd"/>
</dbReference>
<keyword evidence="3" id="KW-0560">Oxidoreductase</keyword>
<dbReference type="InterPro" id="IPR016166">
    <property type="entry name" value="FAD-bd_PCMH"/>
</dbReference>
<comment type="caution">
    <text evidence="5">The sequence shown here is derived from an EMBL/GenBank/DDBJ whole genome shotgun (WGS) entry which is preliminary data.</text>
</comment>
<keyword evidence="2" id="KW-0274">FAD</keyword>
<dbReference type="PANTHER" id="PTHR42659">
    <property type="entry name" value="XANTHINE DEHYDROGENASE SUBUNIT C-RELATED"/>
    <property type="match status" value="1"/>
</dbReference>
<dbReference type="InterPro" id="IPR016169">
    <property type="entry name" value="FAD-bd_PCMH_sub2"/>
</dbReference>
<dbReference type="PROSITE" id="PS51387">
    <property type="entry name" value="FAD_PCMH"/>
    <property type="match status" value="1"/>
</dbReference>
<proteinExistence type="predicted"/>
<dbReference type="RefSeq" id="WP_262430872.1">
    <property type="nucleotide sequence ID" value="NZ_JACRTG010000034.1"/>
</dbReference>
<dbReference type="Gene3D" id="3.30.465.10">
    <property type="match status" value="1"/>
</dbReference>
<dbReference type="PANTHER" id="PTHR42659:SF2">
    <property type="entry name" value="XANTHINE DEHYDROGENASE SUBUNIT C-RELATED"/>
    <property type="match status" value="1"/>
</dbReference>
<dbReference type="GO" id="GO:0016491">
    <property type="term" value="F:oxidoreductase activity"/>
    <property type="evidence" value="ECO:0007669"/>
    <property type="project" value="UniProtKB-KW"/>
</dbReference>
<dbReference type="Pfam" id="PF00941">
    <property type="entry name" value="FAD_binding_5"/>
    <property type="match status" value="1"/>
</dbReference>
<dbReference type="InterPro" id="IPR016167">
    <property type="entry name" value="FAD-bd_PCMH_sub1"/>
</dbReference>
<sequence>MIPFEFEYYKPDTVEEAVNLYDSLSNKNKKVIYYGGGTEFISMARRYNMYADAVIDIKAIPECNEFDFDGDDLYIGSAVSLSQIADINKFPLLSLVVKRIADHTIQDKITLGGNIIGTIIYKESILPLLIANSDVVLENKTGKRRVSLNKVFNKKLLLDEGEMLVQVIVKKEYVNFPYQHVKRTKNEKIDYPLLSVSALKDNDTINVAFSGLCEYPFRAKKIEKILNEDSLAKKDKIDEIIKNIPGEILHDVGGTKEYRKFMLGAIISEILDSFQEEE</sequence>
<accession>A0A926EW48</accession>
<keyword evidence="6" id="KW-1185">Reference proteome</keyword>
<dbReference type="SUPFAM" id="SSF55447">
    <property type="entry name" value="CO dehydrogenase flavoprotein C-terminal domain-like"/>
    <property type="match status" value="1"/>
</dbReference>
<gene>
    <name evidence="5" type="ORF">H8707_14400</name>
</gene>
<dbReference type="EMBL" id="JACRTG010000034">
    <property type="protein sequence ID" value="MBC8589403.1"/>
    <property type="molecule type" value="Genomic_DNA"/>
</dbReference>
<dbReference type="Gene3D" id="3.30.43.10">
    <property type="entry name" value="Uridine Diphospho-n-acetylenolpyruvylglucosamine Reductase, domain 2"/>
    <property type="match status" value="1"/>
</dbReference>
<name>A0A926EW48_9FIRM</name>
<evidence type="ECO:0000256" key="2">
    <source>
        <dbReference type="ARBA" id="ARBA00022827"/>
    </source>
</evidence>